<accession>A0A7L7S435</accession>
<evidence type="ECO:0000256" key="6">
    <source>
        <dbReference type="ARBA" id="ARBA00031027"/>
    </source>
</evidence>
<evidence type="ECO:0000256" key="1">
    <source>
        <dbReference type="ARBA" id="ARBA00004141"/>
    </source>
</evidence>
<dbReference type="InterPro" id="IPR001750">
    <property type="entry name" value="ND/Mrp_TM"/>
</dbReference>
<evidence type="ECO:0000256" key="4">
    <source>
        <dbReference type="ARBA" id="ARBA00022989"/>
    </source>
</evidence>
<dbReference type="Pfam" id="PF00361">
    <property type="entry name" value="Proton_antipo_M"/>
    <property type="match status" value="1"/>
</dbReference>
<geneLocation type="mitochondrion" evidence="10"/>
<feature type="transmembrane region" description="Helical" evidence="8">
    <location>
        <begin position="5"/>
        <end position="25"/>
    </location>
</feature>
<dbReference type="EMBL" id="MT586127">
    <property type="protein sequence ID" value="QNU39799.1"/>
    <property type="molecule type" value="Genomic_DNA"/>
</dbReference>
<reference evidence="10" key="1">
    <citation type="submission" date="2020-06" db="EMBL/GenBank/DDBJ databases">
        <title>Complete mitochondrial genome of Prosthogonimus cuneatus (Trematoda: Prosthogonimidae), as the First Representative from the Superfamily Microphalloidea.</title>
        <authorList>
            <person name="Guo X.R."/>
            <person name="Li Y."/>
            <person name="Gao J.F."/>
            <person name="Chang Q.C."/>
            <person name="Wang C.R."/>
        </authorList>
    </citation>
    <scope>NUCLEOTIDE SEQUENCE</scope>
</reference>
<dbReference type="AlphaFoldDB" id="A0A7L7S435"/>
<feature type="transmembrane region" description="Helical" evidence="8">
    <location>
        <begin position="133"/>
        <end position="155"/>
    </location>
</feature>
<evidence type="ECO:0000256" key="3">
    <source>
        <dbReference type="ARBA" id="ARBA00022692"/>
    </source>
</evidence>
<feature type="transmembrane region" description="Helical" evidence="8">
    <location>
        <begin position="458"/>
        <end position="485"/>
    </location>
</feature>
<evidence type="ECO:0000256" key="5">
    <source>
        <dbReference type="ARBA" id="ARBA00023136"/>
    </source>
</evidence>
<feature type="transmembrane region" description="Helical" evidence="8">
    <location>
        <begin position="161"/>
        <end position="186"/>
    </location>
</feature>
<dbReference type="PANTHER" id="PTHR42829:SF2">
    <property type="entry name" value="NADH-UBIQUINONE OXIDOREDUCTASE CHAIN 5"/>
    <property type="match status" value="1"/>
</dbReference>
<sequence length="531" mass="59680">MVLGLVGALLFMVLGLVVFFCFWFLGVSFEVGSFLGGSLDSDFCFLFDGLSVLFLFMLVVCGGVALGYCVHYFGSYSSVVGLYSLIVFFLLVMSFLVSSDGLILSLVFWEYLGLVSFLLILYYSNMVSFRASVITLVSSRVGDVGLFVVFCWFYGFYDFSFWFLVLSVLFVVMTKSASFPLVSWLIEAMRAPTPVSSLVHSSTLVAAGVWFLLRYNWVYYSGVSWFFFVISLITVFVSGFCASSSVDLKKIVAFSTCNNISWCVLYFIVGDVVLSCFQLLTHGVCKCFLFMVVGDLMNSSFSGQSCLGVYSSSYLGYYGFFVRFLLISSLCGLPFLGVFFTKHYFFSCCLSVFGVVYVLCLFGGFAVTYFYSFRFLAMFVLNKCGLGLCYVRDFLVVGCLAVLGSLINCSVYGLLEEVSMVGGLLGLFFFFFQLVFSVLGAVSYVVSWCGGFSWLSYYLFGCDDLVLCFYSLWGKLCNVVFVVLFRWECFFLKLFMDSRVYYCQKFFGLFVGVGWLVVGSVITVCIFFYFF</sequence>
<dbReference type="GO" id="GO:0003954">
    <property type="term" value="F:NADH dehydrogenase activity"/>
    <property type="evidence" value="ECO:0007669"/>
    <property type="project" value="TreeGrafter"/>
</dbReference>
<evidence type="ECO:0000313" key="10">
    <source>
        <dbReference type="EMBL" id="QNU39799.1"/>
    </source>
</evidence>
<keyword evidence="3 8" id="KW-0812">Transmembrane</keyword>
<feature type="transmembrane region" description="Helical" evidence="8">
    <location>
        <begin position="102"/>
        <end position="121"/>
    </location>
</feature>
<dbReference type="EC" id="7.1.1.2" evidence="2"/>
<dbReference type="GO" id="GO:0016020">
    <property type="term" value="C:membrane"/>
    <property type="evidence" value="ECO:0007669"/>
    <property type="project" value="UniProtKB-SubCell"/>
</dbReference>
<feature type="transmembrane region" description="Helical" evidence="8">
    <location>
        <begin position="314"/>
        <end position="340"/>
    </location>
</feature>
<dbReference type="GO" id="GO:0015990">
    <property type="term" value="P:electron transport coupled proton transport"/>
    <property type="evidence" value="ECO:0007669"/>
    <property type="project" value="TreeGrafter"/>
</dbReference>
<evidence type="ECO:0000256" key="2">
    <source>
        <dbReference type="ARBA" id="ARBA00012944"/>
    </source>
</evidence>
<feature type="transmembrane region" description="Helical" evidence="8">
    <location>
        <begin position="45"/>
        <end position="69"/>
    </location>
</feature>
<gene>
    <name evidence="10" type="primary">nad5</name>
</gene>
<feature type="transmembrane region" description="Helical" evidence="8">
    <location>
        <begin position="352"/>
        <end position="374"/>
    </location>
</feature>
<feature type="transmembrane region" description="Helical" evidence="8">
    <location>
        <begin position="427"/>
        <end position="446"/>
    </location>
</feature>
<evidence type="ECO:0000259" key="9">
    <source>
        <dbReference type="Pfam" id="PF00361"/>
    </source>
</evidence>
<organism evidence="10">
    <name type="scientific">Prosthogonimus cuneatus</name>
    <dbReference type="NCBI Taxonomy" id="232414"/>
    <lineage>
        <taxon>Eukaryota</taxon>
        <taxon>Metazoa</taxon>
        <taxon>Spiralia</taxon>
        <taxon>Lophotrochozoa</taxon>
        <taxon>Platyhelminthes</taxon>
        <taxon>Trematoda</taxon>
        <taxon>Digenea</taxon>
        <taxon>Plagiorchiida</taxon>
        <taxon>Xiphidiata</taxon>
        <taxon>Microphalloidea</taxon>
        <taxon>Prosthogonimidae</taxon>
        <taxon>Prosthogonimus</taxon>
    </lineage>
</organism>
<feature type="transmembrane region" description="Helical" evidence="8">
    <location>
        <begin position="76"/>
        <end position="96"/>
    </location>
</feature>
<dbReference type="PRINTS" id="PR01434">
    <property type="entry name" value="NADHDHGNASE5"/>
</dbReference>
<feature type="transmembrane region" description="Helical" evidence="8">
    <location>
        <begin position="223"/>
        <end position="242"/>
    </location>
</feature>
<evidence type="ECO:0000256" key="8">
    <source>
        <dbReference type="SAM" id="Phobius"/>
    </source>
</evidence>
<feature type="transmembrane region" description="Helical" evidence="8">
    <location>
        <begin position="506"/>
        <end position="530"/>
    </location>
</feature>
<dbReference type="PANTHER" id="PTHR42829">
    <property type="entry name" value="NADH-UBIQUINONE OXIDOREDUCTASE CHAIN 5"/>
    <property type="match status" value="1"/>
</dbReference>
<protein>
    <recommendedName>
        <fullName evidence="2">NADH:ubiquinone reductase (H(+)-translocating)</fullName>
        <ecNumber evidence="2">7.1.1.2</ecNumber>
    </recommendedName>
    <alternativeName>
        <fullName evidence="6">NADH dehydrogenase subunit 5</fullName>
    </alternativeName>
</protein>
<evidence type="ECO:0000256" key="7">
    <source>
        <dbReference type="ARBA" id="ARBA00049551"/>
    </source>
</evidence>
<feature type="domain" description="NADH:quinone oxidoreductase/Mrp antiporter transmembrane" evidence="9">
    <location>
        <begin position="100"/>
        <end position="360"/>
    </location>
</feature>
<proteinExistence type="predicted"/>
<feature type="transmembrane region" description="Helical" evidence="8">
    <location>
        <begin position="263"/>
        <end position="294"/>
    </location>
</feature>
<keyword evidence="4 8" id="KW-1133">Transmembrane helix</keyword>
<feature type="transmembrane region" description="Helical" evidence="8">
    <location>
        <begin position="394"/>
        <end position="415"/>
    </location>
</feature>
<dbReference type="InterPro" id="IPR003945">
    <property type="entry name" value="NU5C-like"/>
</dbReference>
<dbReference type="GO" id="GO:0008137">
    <property type="term" value="F:NADH dehydrogenase (ubiquinone) activity"/>
    <property type="evidence" value="ECO:0007669"/>
    <property type="project" value="UniProtKB-EC"/>
</dbReference>
<comment type="subcellular location">
    <subcellularLocation>
        <location evidence="1">Membrane</location>
        <topology evidence="1">Multi-pass membrane protein</topology>
    </subcellularLocation>
</comment>
<name>A0A7L7S435_9TREM</name>
<keyword evidence="10" id="KW-0496">Mitochondrion</keyword>
<keyword evidence="5 8" id="KW-0472">Membrane</keyword>
<comment type="catalytic activity">
    <reaction evidence="7">
        <text>a ubiquinone + NADH + 5 H(+)(in) = a ubiquinol + NAD(+) + 4 H(+)(out)</text>
        <dbReference type="Rhea" id="RHEA:29091"/>
        <dbReference type="Rhea" id="RHEA-COMP:9565"/>
        <dbReference type="Rhea" id="RHEA-COMP:9566"/>
        <dbReference type="ChEBI" id="CHEBI:15378"/>
        <dbReference type="ChEBI" id="CHEBI:16389"/>
        <dbReference type="ChEBI" id="CHEBI:17976"/>
        <dbReference type="ChEBI" id="CHEBI:57540"/>
        <dbReference type="ChEBI" id="CHEBI:57945"/>
        <dbReference type="EC" id="7.1.1.2"/>
    </reaction>
</comment>
<feature type="transmembrane region" description="Helical" evidence="8">
    <location>
        <begin position="198"/>
        <end position="217"/>
    </location>
</feature>
<dbReference type="GO" id="GO:0042773">
    <property type="term" value="P:ATP synthesis coupled electron transport"/>
    <property type="evidence" value="ECO:0007669"/>
    <property type="project" value="InterPro"/>
</dbReference>